<comment type="caution">
    <text evidence="3">The sequence shown here is derived from an EMBL/GenBank/DDBJ whole genome shotgun (WGS) entry which is preliminary data.</text>
</comment>
<evidence type="ECO:0000256" key="2">
    <source>
        <dbReference type="SAM" id="Phobius"/>
    </source>
</evidence>
<dbReference type="Proteomes" id="UP000050430">
    <property type="component" value="Unassembled WGS sequence"/>
</dbReference>
<dbReference type="EMBL" id="LGCK01000014">
    <property type="protein sequence ID" value="KPL70758.1"/>
    <property type="molecule type" value="Genomic_DNA"/>
</dbReference>
<dbReference type="CDD" id="cd05327">
    <property type="entry name" value="retinol-DH_like_SDR_c_like"/>
    <property type="match status" value="1"/>
</dbReference>
<keyword evidence="1" id="KW-0560">Oxidoreductase</keyword>
<gene>
    <name evidence="3" type="ORF">ADM99_16420</name>
</gene>
<dbReference type="InterPro" id="IPR002347">
    <property type="entry name" value="SDR_fam"/>
</dbReference>
<sequence>MIDYSPDLMGRTAVITGATSGIGLAAAILFSLHGARIIGIGRDPQRAEDARRIIKESPDARIDFFLADLSSQNQIHHLVEEIGQFFQENNINCLDILVNNAGTYSQHKILTEDGIEKTYATNHLAPFLLTQKLLPWLEKSPSGRVITVSSDSHYGMTIDPDDIANPRWYIGILAYAKSKLANILFTSEFNRRYGHTNVHAYALDPGLVKTNIAFKDQPAFSRLVWKIRRSAGDPPEKPARTILFLASEPSIQTSPENYWCNSKPKRCSQQAARSDLARMLWESSVQLCEGNSAVREIE</sequence>
<protein>
    <recommendedName>
        <fullName evidence="5">Short-chain dehydrogenase</fullName>
    </recommendedName>
</protein>
<dbReference type="Gene3D" id="3.40.50.720">
    <property type="entry name" value="NAD(P)-binding Rossmann-like Domain"/>
    <property type="match status" value="1"/>
</dbReference>
<feature type="transmembrane region" description="Helical" evidence="2">
    <location>
        <begin position="12"/>
        <end position="32"/>
    </location>
</feature>
<evidence type="ECO:0000313" key="3">
    <source>
        <dbReference type="EMBL" id="KPL70758.1"/>
    </source>
</evidence>
<dbReference type="SUPFAM" id="SSF51735">
    <property type="entry name" value="NAD(P)-binding Rossmann-fold domains"/>
    <property type="match status" value="1"/>
</dbReference>
<keyword evidence="2" id="KW-0472">Membrane</keyword>
<accession>A0A0P6XI30</accession>
<keyword evidence="4" id="KW-1185">Reference proteome</keyword>
<dbReference type="AlphaFoldDB" id="A0A0P6XI30"/>
<evidence type="ECO:0008006" key="5">
    <source>
        <dbReference type="Google" id="ProtNLM"/>
    </source>
</evidence>
<dbReference type="InterPro" id="IPR036291">
    <property type="entry name" value="NAD(P)-bd_dom_sf"/>
</dbReference>
<name>A0A0P6XI30_9CHLR</name>
<organism evidence="3 4">
    <name type="scientific">Leptolinea tardivitalis</name>
    <dbReference type="NCBI Taxonomy" id="229920"/>
    <lineage>
        <taxon>Bacteria</taxon>
        <taxon>Bacillati</taxon>
        <taxon>Chloroflexota</taxon>
        <taxon>Anaerolineae</taxon>
        <taxon>Anaerolineales</taxon>
        <taxon>Anaerolineaceae</taxon>
        <taxon>Leptolinea</taxon>
    </lineage>
</organism>
<keyword evidence="2" id="KW-1133">Transmembrane helix</keyword>
<reference evidence="3 4" key="1">
    <citation type="submission" date="2015-07" db="EMBL/GenBank/DDBJ databases">
        <title>Genome sequence of Leptolinea tardivitalis DSM 16556.</title>
        <authorList>
            <person name="Hemp J."/>
            <person name="Ward L.M."/>
            <person name="Pace L.A."/>
            <person name="Fischer W.W."/>
        </authorList>
    </citation>
    <scope>NUCLEOTIDE SEQUENCE [LARGE SCALE GENOMIC DNA]</scope>
    <source>
        <strain evidence="3 4">YMTK-2</strain>
    </source>
</reference>
<dbReference type="STRING" id="229920.ADM99_16420"/>
<dbReference type="Pfam" id="PF00106">
    <property type="entry name" value="adh_short"/>
    <property type="match status" value="1"/>
</dbReference>
<evidence type="ECO:0000256" key="1">
    <source>
        <dbReference type="ARBA" id="ARBA00023002"/>
    </source>
</evidence>
<dbReference type="GO" id="GO:0016491">
    <property type="term" value="F:oxidoreductase activity"/>
    <property type="evidence" value="ECO:0007669"/>
    <property type="project" value="UniProtKB-KW"/>
</dbReference>
<dbReference type="PANTHER" id="PTHR43157">
    <property type="entry name" value="PHOSPHATIDYLINOSITOL-GLYCAN BIOSYNTHESIS CLASS F PROTEIN-RELATED"/>
    <property type="match status" value="1"/>
</dbReference>
<proteinExistence type="predicted"/>
<dbReference type="PRINTS" id="PR00081">
    <property type="entry name" value="GDHRDH"/>
</dbReference>
<evidence type="ECO:0000313" key="4">
    <source>
        <dbReference type="Proteomes" id="UP000050430"/>
    </source>
</evidence>
<dbReference type="PANTHER" id="PTHR43157:SF31">
    <property type="entry name" value="PHOSPHATIDYLINOSITOL-GLYCAN BIOSYNTHESIS CLASS F PROTEIN"/>
    <property type="match status" value="1"/>
</dbReference>
<keyword evidence="2" id="KW-0812">Transmembrane</keyword>